<dbReference type="InterPro" id="IPR036188">
    <property type="entry name" value="FAD/NAD-bd_sf"/>
</dbReference>
<dbReference type="SMART" id="SM00198">
    <property type="entry name" value="SCP"/>
    <property type="match status" value="1"/>
</dbReference>
<dbReference type="GO" id="GO:0048038">
    <property type="term" value="F:quinone binding"/>
    <property type="evidence" value="ECO:0007669"/>
    <property type="project" value="UniProtKB-KW"/>
</dbReference>
<keyword evidence="5" id="KW-0274">FAD</keyword>
<accession>A0A9D4TE95</accession>
<evidence type="ECO:0000256" key="9">
    <source>
        <dbReference type="ARBA" id="ARBA00051038"/>
    </source>
</evidence>
<evidence type="ECO:0000256" key="8">
    <source>
        <dbReference type="ARBA" id="ARBA00023128"/>
    </source>
</evidence>
<reference evidence="18" key="2">
    <citation type="submission" date="2021-09" db="EMBL/GenBank/DDBJ databases">
        <authorList>
            <person name="Jia N."/>
            <person name="Wang J."/>
            <person name="Shi W."/>
            <person name="Du L."/>
            <person name="Sun Y."/>
            <person name="Zhan W."/>
            <person name="Jiang J."/>
            <person name="Wang Q."/>
            <person name="Zhang B."/>
            <person name="Ji P."/>
            <person name="Sakyi L.B."/>
            <person name="Cui X."/>
            <person name="Yuan T."/>
            <person name="Jiang B."/>
            <person name="Yang W."/>
            <person name="Lam T.T.-Y."/>
            <person name="Chang Q."/>
            <person name="Ding S."/>
            <person name="Wang X."/>
            <person name="Zhu J."/>
            <person name="Ruan X."/>
            <person name="Zhao L."/>
            <person name="Wei J."/>
            <person name="Que T."/>
            <person name="Du C."/>
            <person name="Cheng J."/>
            <person name="Dai P."/>
            <person name="Han X."/>
            <person name="Huang E."/>
            <person name="Gao Y."/>
            <person name="Liu J."/>
            <person name="Shao H."/>
            <person name="Ye R."/>
            <person name="Li L."/>
            <person name="Wei W."/>
            <person name="Wang X."/>
            <person name="Wang C."/>
            <person name="Huo Q."/>
            <person name="Li W."/>
            <person name="Guo W."/>
            <person name="Chen H."/>
            <person name="Chen S."/>
            <person name="Zhou L."/>
            <person name="Zhou L."/>
            <person name="Ni X."/>
            <person name="Tian J."/>
            <person name="Zhou Y."/>
            <person name="Sheng Y."/>
            <person name="Liu T."/>
            <person name="Pan Y."/>
            <person name="Xia L."/>
            <person name="Li J."/>
            <person name="Zhao F."/>
            <person name="Cao W."/>
        </authorList>
    </citation>
    <scope>NUCLEOTIDE SEQUENCE</scope>
    <source>
        <strain evidence="18">Rsan-2018</strain>
        <tissue evidence="18">Larvae</tissue>
    </source>
</reference>
<evidence type="ECO:0000256" key="3">
    <source>
        <dbReference type="ARBA" id="ARBA00022630"/>
    </source>
</evidence>
<dbReference type="GO" id="GO:0070224">
    <property type="term" value="F:sulfide:quinone oxidoreductase activity"/>
    <property type="evidence" value="ECO:0007669"/>
    <property type="project" value="TreeGrafter"/>
</dbReference>
<dbReference type="VEuPathDB" id="VectorBase:RSAN_054110"/>
<dbReference type="PANTHER" id="PTHR10632:SF2">
    <property type="entry name" value="SULFIDE:QUINONE OXIDOREDUCTASE, MITOCHONDRIAL"/>
    <property type="match status" value="1"/>
</dbReference>
<comment type="caution">
    <text evidence="18">The sequence shown here is derived from an EMBL/GenBank/DDBJ whole genome shotgun (WGS) entry which is preliminary data.</text>
</comment>
<comment type="catalytic activity">
    <reaction evidence="9">
        <text>ubiquinone-10 + hydrogen sulfide + sulfite + 2 H(+) = ubiquinol-10 + thiosulfate</text>
        <dbReference type="Rhea" id="RHEA:38359"/>
        <dbReference type="ChEBI" id="CHEBI:15378"/>
        <dbReference type="ChEBI" id="CHEBI:17359"/>
        <dbReference type="ChEBI" id="CHEBI:29919"/>
        <dbReference type="ChEBI" id="CHEBI:33542"/>
        <dbReference type="ChEBI" id="CHEBI:46245"/>
        <dbReference type="ChEBI" id="CHEBI:64183"/>
    </reaction>
    <physiologicalReaction direction="left-to-right" evidence="9">
        <dbReference type="Rhea" id="RHEA:38360"/>
    </physiologicalReaction>
</comment>
<keyword evidence="3" id="KW-0285">Flavoprotein</keyword>
<dbReference type="EMBL" id="JABSTV010000169">
    <property type="protein sequence ID" value="KAH7987044.1"/>
    <property type="molecule type" value="Genomic_DNA"/>
</dbReference>
<dbReference type="FunFam" id="3.50.50.60:FF:000034">
    <property type="entry name" value="sulfide:quinone oxidoreductase, mitochondrial"/>
    <property type="match status" value="1"/>
</dbReference>
<reference evidence="18" key="1">
    <citation type="journal article" date="2020" name="Cell">
        <title>Large-Scale Comparative Analyses of Tick Genomes Elucidate Their Genetic Diversity and Vector Capacities.</title>
        <authorList>
            <consortium name="Tick Genome and Microbiome Consortium (TIGMIC)"/>
            <person name="Jia N."/>
            <person name="Wang J."/>
            <person name="Shi W."/>
            <person name="Du L."/>
            <person name="Sun Y."/>
            <person name="Zhan W."/>
            <person name="Jiang J.F."/>
            <person name="Wang Q."/>
            <person name="Zhang B."/>
            <person name="Ji P."/>
            <person name="Bell-Sakyi L."/>
            <person name="Cui X.M."/>
            <person name="Yuan T.T."/>
            <person name="Jiang B.G."/>
            <person name="Yang W.F."/>
            <person name="Lam T.T."/>
            <person name="Chang Q.C."/>
            <person name="Ding S.J."/>
            <person name="Wang X.J."/>
            <person name="Zhu J.G."/>
            <person name="Ruan X.D."/>
            <person name="Zhao L."/>
            <person name="Wei J.T."/>
            <person name="Ye R.Z."/>
            <person name="Que T.C."/>
            <person name="Du C.H."/>
            <person name="Zhou Y.H."/>
            <person name="Cheng J.X."/>
            <person name="Dai P.F."/>
            <person name="Guo W.B."/>
            <person name="Han X.H."/>
            <person name="Huang E.J."/>
            <person name="Li L.F."/>
            <person name="Wei W."/>
            <person name="Gao Y.C."/>
            <person name="Liu J.Z."/>
            <person name="Shao H.Z."/>
            <person name="Wang X."/>
            <person name="Wang C.C."/>
            <person name="Yang T.C."/>
            <person name="Huo Q.B."/>
            <person name="Li W."/>
            <person name="Chen H.Y."/>
            <person name="Chen S.E."/>
            <person name="Zhou L.G."/>
            <person name="Ni X.B."/>
            <person name="Tian J.H."/>
            <person name="Sheng Y."/>
            <person name="Liu T."/>
            <person name="Pan Y.S."/>
            <person name="Xia L.Y."/>
            <person name="Li J."/>
            <person name="Zhao F."/>
            <person name="Cao W.C."/>
        </authorList>
    </citation>
    <scope>NUCLEOTIDE SEQUENCE</scope>
    <source>
        <strain evidence="18">Rsan-2018</strain>
    </source>
</reference>
<comment type="subcellular location">
    <subcellularLocation>
        <location evidence="2">Mitochondrion</location>
    </subcellularLocation>
</comment>
<evidence type="ECO:0000256" key="1">
    <source>
        <dbReference type="ARBA" id="ARBA00001974"/>
    </source>
</evidence>
<dbReference type="InterPro" id="IPR015904">
    <property type="entry name" value="Sulphide_quinone_reductase"/>
</dbReference>
<evidence type="ECO:0000256" key="15">
    <source>
        <dbReference type="ARBA" id="ARBA00070160"/>
    </source>
</evidence>
<dbReference type="GO" id="GO:0005739">
    <property type="term" value="C:mitochondrion"/>
    <property type="evidence" value="ECO:0007669"/>
    <property type="project" value="UniProtKB-SubCell"/>
</dbReference>
<dbReference type="InterPro" id="IPR014044">
    <property type="entry name" value="CAP_dom"/>
</dbReference>
<keyword evidence="6" id="KW-0809">Transit peptide</keyword>
<evidence type="ECO:0000256" key="4">
    <source>
        <dbReference type="ARBA" id="ARBA00022719"/>
    </source>
</evidence>
<evidence type="ECO:0000256" key="14">
    <source>
        <dbReference type="ARBA" id="ARBA00066447"/>
    </source>
</evidence>
<evidence type="ECO:0000256" key="16">
    <source>
        <dbReference type="ARBA" id="ARBA00082958"/>
    </source>
</evidence>
<keyword evidence="7" id="KW-0560">Oxidoreductase</keyword>
<dbReference type="VEuPathDB" id="VectorBase:RSAN_026932"/>
<protein>
    <recommendedName>
        <fullName evidence="15">Sulfide:quinone oxidoreductase, mitochondrial</fullName>
        <ecNumber evidence="14">1.8.5.8</ecNumber>
    </recommendedName>
    <alternativeName>
        <fullName evidence="16">Sulfide quinone oxidoreductase</fullName>
    </alternativeName>
</protein>
<dbReference type="Gene3D" id="3.50.50.60">
    <property type="entry name" value="FAD/NAD(P)-binding domain"/>
    <property type="match status" value="2"/>
</dbReference>
<sequence length="591" mass="65748">MSDEERATVVQLHNEIRNSVALGQLKNWPAASDMQQMSYSNELEELAKTHLENCVFEPGCIGCNIGLDNRPGQNLYAMAGPANWTRAVNFWGQAPIDFVMPSGPGMPVRMKVSVLSQLLWSKSNKVGCAWKDCYAKTGNSLYLCNYMPAGNEYGGHVYMSGQACSRCPKGTCCSNSCPHKPQPAYEGLCARLPAAATKTTTLRSASVAGGIHDFLLCSALDRAHIKTHCYQPLWTLVGGGIKQVCSSTKPMSEVIPSQAEWIQDAAQTFAPQENTVVTKHGLKIKYDFLVVAMGIQVRFDMIEGLVEALETPYVCSNYSYNTVTKTYQAMQALKEGNAIFTYPATPIKCPGAAQKIMYLTDAYLRKEGRRDKVDIIFNTSMGVIFGVRKYADALWDVVKGRGITVNMKHELVQVLPNKREAVFRLLDSTANPKETVTFKYNMLHVVPPMTPSAILKTGPSFTDNTGYLDVDGETLQHKRYPNVFGIGDCTNVPTSKTAAAVAGELGILRKNLTNVMKARHRPKSYDKCILAEFDSKAEPLETFPFNQAKERTSMFYMKRDMLPFIYWNLFLRGYWEGPGIFRKAMRLGFSK</sequence>
<evidence type="ECO:0000313" key="18">
    <source>
        <dbReference type="EMBL" id="KAH7987044.1"/>
    </source>
</evidence>
<evidence type="ECO:0000256" key="7">
    <source>
        <dbReference type="ARBA" id="ARBA00023002"/>
    </source>
</evidence>
<comment type="similarity">
    <text evidence="13">Belongs to the SQRD family.</text>
</comment>
<evidence type="ECO:0000256" key="2">
    <source>
        <dbReference type="ARBA" id="ARBA00004173"/>
    </source>
</evidence>
<organism evidence="18 19">
    <name type="scientific">Rhipicephalus sanguineus</name>
    <name type="common">Brown dog tick</name>
    <name type="synonym">Ixodes sanguineus</name>
    <dbReference type="NCBI Taxonomy" id="34632"/>
    <lineage>
        <taxon>Eukaryota</taxon>
        <taxon>Metazoa</taxon>
        <taxon>Ecdysozoa</taxon>
        <taxon>Arthropoda</taxon>
        <taxon>Chelicerata</taxon>
        <taxon>Arachnida</taxon>
        <taxon>Acari</taxon>
        <taxon>Parasitiformes</taxon>
        <taxon>Ixodida</taxon>
        <taxon>Ixodoidea</taxon>
        <taxon>Ixodidae</taxon>
        <taxon>Rhipicephalinae</taxon>
        <taxon>Rhipicephalus</taxon>
        <taxon>Rhipicephalus</taxon>
    </lineage>
</organism>
<dbReference type="Gene3D" id="3.40.33.10">
    <property type="entry name" value="CAP"/>
    <property type="match status" value="1"/>
</dbReference>
<dbReference type="AlphaFoldDB" id="A0A9D4TE95"/>
<evidence type="ECO:0000256" key="10">
    <source>
        <dbReference type="ARBA" id="ARBA00052810"/>
    </source>
</evidence>
<evidence type="ECO:0000256" key="12">
    <source>
        <dbReference type="ARBA" id="ARBA00059167"/>
    </source>
</evidence>
<evidence type="ECO:0000256" key="6">
    <source>
        <dbReference type="ARBA" id="ARBA00022946"/>
    </source>
</evidence>
<comment type="function">
    <text evidence="12">Catalyzes the oxidation of hydrogen sulfide with the help of a quinone, such as ubiquinone-10, giving rise to thiosulfate and ultimately to sulfane (molecular sulfur) atoms. Requires an additional electron acceptor; can use sulfite, sulfide or cyanide (in vitro). It is believed the in vivo electron acceptor is glutathione.</text>
</comment>
<dbReference type="CDD" id="cd05380">
    <property type="entry name" value="CAP_euk"/>
    <property type="match status" value="1"/>
</dbReference>
<dbReference type="GO" id="GO:0106436">
    <property type="term" value="F:glutathione-dependent sulfide quinone oxidoreductase activity"/>
    <property type="evidence" value="ECO:0007669"/>
    <property type="project" value="UniProtKB-EC"/>
</dbReference>
<dbReference type="Pfam" id="PF00188">
    <property type="entry name" value="CAP"/>
    <property type="match status" value="1"/>
</dbReference>
<dbReference type="EC" id="1.8.5.8" evidence="14"/>
<evidence type="ECO:0000259" key="17">
    <source>
        <dbReference type="SMART" id="SM00198"/>
    </source>
</evidence>
<evidence type="ECO:0000313" key="19">
    <source>
        <dbReference type="Proteomes" id="UP000821837"/>
    </source>
</evidence>
<name>A0A9D4TE95_RHISA</name>
<comment type="cofactor">
    <cofactor evidence="1">
        <name>FAD</name>
        <dbReference type="ChEBI" id="CHEBI:57692"/>
    </cofactor>
</comment>
<dbReference type="GO" id="GO:0071949">
    <property type="term" value="F:FAD binding"/>
    <property type="evidence" value="ECO:0007669"/>
    <property type="project" value="TreeGrafter"/>
</dbReference>
<dbReference type="GO" id="GO:0070221">
    <property type="term" value="P:sulfide oxidation, using sulfide:quinone oxidoreductase"/>
    <property type="evidence" value="ECO:0007669"/>
    <property type="project" value="TreeGrafter"/>
</dbReference>
<keyword evidence="19" id="KW-1185">Reference proteome</keyword>
<gene>
    <name evidence="18" type="ORF">HPB52_024557</name>
</gene>
<comment type="catalytic activity">
    <reaction evidence="10">
        <text>ubiquinone-10 + hydrogen sulfide + glutathione + H(+) = S-sulfanylglutathione + ubiquinol-10</text>
        <dbReference type="Rhea" id="RHEA:62608"/>
        <dbReference type="ChEBI" id="CHEBI:15378"/>
        <dbReference type="ChEBI" id="CHEBI:29919"/>
        <dbReference type="ChEBI" id="CHEBI:46245"/>
        <dbReference type="ChEBI" id="CHEBI:57925"/>
        <dbReference type="ChEBI" id="CHEBI:58905"/>
        <dbReference type="ChEBI" id="CHEBI:64183"/>
    </reaction>
    <physiologicalReaction direction="left-to-right" evidence="10">
        <dbReference type="Rhea" id="RHEA:62609"/>
    </physiologicalReaction>
</comment>
<dbReference type="SUPFAM" id="SSF55797">
    <property type="entry name" value="PR-1-like"/>
    <property type="match status" value="1"/>
</dbReference>
<proteinExistence type="inferred from homology"/>
<evidence type="ECO:0000256" key="13">
    <source>
        <dbReference type="ARBA" id="ARBA00060891"/>
    </source>
</evidence>
<comment type="catalytic activity">
    <reaction evidence="11">
        <text>a quinone + hydrogen sulfide + glutathione + H(+) = S-sulfanylglutathione + a quinol</text>
        <dbReference type="Rhea" id="RHEA:55156"/>
        <dbReference type="ChEBI" id="CHEBI:15378"/>
        <dbReference type="ChEBI" id="CHEBI:24646"/>
        <dbReference type="ChEBI" id="CHEBI:29919"/>
        <dbReference type="ChEBI" id="CHEBI:57925"/>
        <dbReference type="ChEBI" id="CHEBI:58905"/>
        <dbReference type="ChEBI" id="CHEBI:132124"/>
        <dbReference type="EC" id="1.8.5.8"/>
    </reaction>
    <physiologicalReaction direction="left-to-right" evidence="11">
        <dbReference type="Rhea" id="RHEA:55157"/>
    </physiologicalReaction>
</comment>
<dbReference type="SUPFAM" id="SSF51905">
    <property type="entry name" value="FAD/NAD(P)-binding domain"/>
    <property type="match status" value="2"/>
</dbReference>
<evidence type="ECO:0000256" key="11">
    <source>
        <dbReference type="ARBA" id="ARBA00052986"/>
    </source>
</evidence>
<keyword evidence="8" id="KW-0496">Mitochondrion</keyword>
<dbReference type="InterPro" id="IPR035940">
    <property type="entry name" value="CAP_sf"/>
</dbReference>
<keyword evidence="4" id="KW-0874">Quinone</keyword>
<feature type="domain" description="SCP" evidence="17">
    <location>
        <begin position="4"/>
        <end position="154"/>
    </location>
</feature>
<evidence type="ECO:0000256" key="5">
    <source>
        <dbReference type="ARBA" id="ARBA00022827"/>
    </source>
</evidence>
<dbReference type="PANTHER" id="PTHR10632">
    <property type="entry name" value="SULFIDE:QUINONE OXIDOREDUCTASE"/>
    <property type="match status" value="1"/>
</dbReference>
<dbReference type="Proteomes" id="UP000821837">
    <property type="component" value="Unassembled WGS sequence"/>
</dbReference>